<dbReference type="AlphaFoldDB" id="A0A8H4CI73"/>
<dbReference type="EMBL" id="WVTB01000050">
    <property type="protein sequence ID" value="KAF3804294.1"/>
    <property type="molecule type" value="Genomic_DNA"/>
</dbReference>
<dbReference type="PANTHER" id="PTHR10039:SF14">
    <property type="entry name" value="NACHT DOMAIN-CONTAINING PROTEIN"/>
    <property type="match status" value="1"/>
</dbReference>
<comment type="caution">
    <text evidence="5">The sequence shown here is derived from an EMBL/GenBank/DDBJ whole genome shotgun (WGS) entry which is preliminary data.</text>
</comment>
<evidence type="ECO:0000313" key="6">
    <source>
        <dbReference type="Proteomes" id="UP000613401"/>
    </source>
</evidence>
<reference evidence="5" key="1">
    <citation type="journal article" date="2020" name="Phytopathology">
        <title>Genome sequence and comparative analysis of Colletotrichum gloeosporioides isolated from Liriodendron leaves.</title>
        <authorList>
            <person name="Fu F.F."/>
            <person name="Hao Z."/>
            <person name="Wang P."/>
            <person name="Lu Y."/>
            <person name="Xue L.J."/>
            <person name="Wei G."/>
            <person name="Tian Y."/>
            <person name="Baishi H."/>
            <person name="Xu H."/>
            <person name="Shi J."/>
            <person name="Cheng T."/>
            <person name="Wang G."/>
            <person name="Yi Y."/>
            <person name="Chen J."/>
        </authorList>
    </citation>
    <scope>NUCLEOTIDE SEQUENCE</scope>
    <source>
        <strain evidence="5">Lc1</strain>
    </source>
</reference>
<feature type="repeat" description="ANK" evidence="2">
    <location>
        <begin position="667"/>
        <end position="690"/>
    </location>
</feature>
<dbReference type="RefSeq" id="XP_045263453.1">
    <property type="nucleotide sequence ID" value="XM_045400780.1"/>
</dbReference>
<dbReference type="Proteomes" id="UP000613401">
    <property type="component" value="Unassembled WGS sequence"/>
</dbReference>
<feature type="coiled-coil region" evidence="3">
    <location>
        <begin position="99"/>
        <end position="130"/>
    </location>
</feature>
<evidence type="ECO:0000256" key="2">
    <source>
        <dbReference type="PROSITE-ProRule" id="PRU00023"/>
    </source>
</evidence>
<evidence type="ECO:0000256" key="3">
    <source>
        <dbReference type="SAM" id="Coils"/>
    </source>
</evidence>
<dbReference type="SMART" id="SM00248">
    <property type="entry name" value="ANK"/>
    <property type="match status" value="8"/>
</dbReference>
<protein>
    <recommendedName>
        <fullName evidence="4">Nephrocystin 3-like N-terminal domain-containing protein</fullName>
    </recommendedName>
</protein>
<reference evidence="5" key="2">
    <citation type="submission" date="2020-03" db="EMBL/GenBank/DDBJ databases">
        <authorList>
            <person name="Fu F.-F."/>
            <person name="Chen J."/>
        </authorList>
    </citation>
    <scope>NUCLEOTIDE SEQUENCE</scope>
    <source>
        <strain evidence="5">Lc1</strain>
    </source>
</reference>
<gene>
    <name evidence="5" type="ORF">GCG54_00000645</name>
</gene>
<evidence type="ECO:0000313" key="5">
    <source>
        <dbReference type="EMBL" id="KAF3804294.1"/>
    </source>
</evidence>
<dbReference type="InterPro" id="IPR036770">
    <property type="entry name" value="Ankyrin_rpt-contain_sf"/>
</dbReference>
<dbReference type="InterPro" id="IPR027417">
    <property type="entry name" value="P-loop_NTPase"/>
</dbReference>
<dbReference type="Pfam" id="PF00023">
    <property type="entry name" value="Ank"/>
    <property type="match status" value="1"/>
</dbReference>
<name>A0A8H4CI73_COLGL</name>
<organism evidence="5 6">
    <name type="scientific">Colletotrichum gloeosporioides</name>
    <name type="common">Anthracnose fungus</name>
    <name type="synonym">Glomerella cingulata</name>
    <dbReference type="NCBI Taxonomy" id="474922"/>
    <lineage>
        <taxon>Eukaryota</taxon>
        <taxon>Fungi</taxon>
        <taxon>Dikarya</taxon>
        <taxon>Ascomycota</taxon>
        <taxon>Pezizomycotina</taxon>
        <taxon>Sordariomycetes</taxon>
        <taxon>Hypocreomycetidae</taxon>
        <taxon>Glomerellales</taxon>
        <taxon>Glomerellaceae</taxon>
        <taxon>Colletotrichum</taxon>
        <taxon>Colletotrichum gloeosporioides species complex</taxon>
    </lineage>
</organism>
<proteinExistence type="predicted"/>
<dbReference type="SUPFAM" id="SSF48403">
    <property type="entry name" value="Ankyrin repeat"/>
    <property type="match status" value="1"/>
</dbReference>
<dbReference type="SUPFAM" id="SSF52540">
    <property type="entry name" value="P-loop containing nucleoside triphosphate hydrolases"/>
    <property type="match status" value="1"/>
</dbReference>
<evidence type="ECO:0000259" key="4">
    <source>
        <dbReference type="Pfam" id="PF24883"/>
    </source>
</evidence>
<evidence type="ECO:0000256" key="1">
    <source>
        <dbReference type="ARBA" id="ARBA00022737"/>
    </source>
</evidence>
<dbReference type="InterPro" id="IPR056884">
    <property type="entry name" value="NPHP3-like_N"/>
</dbReference>
<dbReference type="Pfam" id="PF12796">
    <property type="entry name" value="Ank_2"/>
    <property type="match status" value="2"/>
</dbReference>
<dbReference type="Gene3D" id="1.25.40.20">
    <property type="entry name" value="Ankyrin repeat-containing domain"/>
    <property type="match status" value="2"/>
</dbReference>
<dbReference type="PROSITE" id="PS50297">
    <property type="entry name" value="ANK_REP_REGION"/>
    <property type="match status" value="4"/>
</dbReference>
<feature type="domain" description="Nephrocystin 3-like N-terminal" evidence="4">
    <location>
        <begin position="183"/>
        <end position="352"/>
    </location>
</feature>
<keyword evidence="6" id="KW-1185">Reference proteome</keyword>
<dbReference type="InterPro" id="IPR002110">
    <property type="entry name" value="Ankyrin_rpt"/>
</dbReference>
<keyword evidence="3" id="KW-0175">Coiled coil</keyword>
<dbReference type="PROSITE" id="PS50088">
    <property type="entry name" value="ANK_REPEAT"/>
    <property type="match status" value="5"/>
</dbReference>
<feature type="repeat" description="ANK" evidence="2">
    <location>
        <begin position="706"/>
        <end position="738"/>
    </location>
</feature>
<dbReference type="Pfam" id="PF24883">
    <property type="entry name" value="NPHP3_N"/>
    <property type="match status" value="1"/>
</dbReference>
<dbReference type="Gene3D" id="3.40.50.300">
    <property type="entry name" value="P-loop containing nucleotide triphosphate hydrolases"/>
    <property type="match status" value="1"/>
</dbReference>
<sequence>MEALRAAIEAAQSAGELLLAQLRPYCGEGFVWERLSELKDVTKICDRIELDPVLGRDRDTEASLKQCADNVSDIKVLLEEANSFRKNQRFRQPWKSLVREDIEEESVRLFNRLQRERAALELHIATATSDAEYQMGVAATGARRRFAAFSPADVNFLRDEIFITDPRDDRSSLISAKGERADGTCMWVLETDAYNAWMNTPCPGLWITGGPGTGKTMMSIFLTEQLELKAARSEAENVIYYFCDNQNDSRNDALGILRGLIWQLGSMKPSLMKHGLSDVRLVDANPLFYLRMFDLRMEILCRIFNNMVEDLDAGCVFCVIDGLDECDSTSSDLVNCLLGVSTSKFKPLVLSRPLNQPLTRSLSNYLRLRLDTDLQKEIKADLKAFIQQRVQQLSDDGGYPPALQQVIHDTFIQRSEGTFLWVKLAAQELEKRPLAEVETCLSSLPSGLDGIYSRILRSIDHACAGSVSRLLTVITTAYRPLSIEDAETLLGIQPVGQLTASEVMESVVAQCSSLLVLVCKPRSEKKVIRLLHQSVKDYLFRSSKYGDRGLEAFYFQHNKAHLQLASLCLGILESHYPENFRTTRDRSFTGKYAVDCFKHHAKDSGSEFSSLVPRFLFFLVPLMDAAEDMVDWRSSIHNASHFGVLPIVRHVLDKPLGLYKSIRGYTQGMTPLHIAAFWENDEVVRVLLEKQRRLPRKWSASSTNSAGETPLHIAAGRRPVSSVQALLDYKSDPNIRNNQGHTPLHKAIYMDHAESVRLLLAAGAQASAQDFCGRTPLYLAAAFDLKHGAHSGRFCHPSTDSVMKQLLEAGSDVDRGDEYGILPLHIAVLRSCARHTRLLLHWSANPAIANYWGFKPLHYIVGDSEILASIDEYRANDRYSNSRKGNIFSQSSGNRNVSTANFPHGNYSIYEGWGDARGRLAVSEHRTYVFMHEEQHNAGVKEILECFKSSGADLNVQAADGTTPLMCCAYRNKPTCLVAAKWLIAAGVDVNTQDDHGDSCLHIAVVQRKRSLVAALIDAGANQELQNEKGMTPADLIQLRPEFWEVLETEVKVEEVE</sequence>
<feature type="repeat" description="ANK" evidence="2">
    <location>
        <begin position="739"/>
        <end position="771"/>
    </location>
</feature>
<keyword evidence="2" id="KW-0040">ANK repeat</keyword>
<keyword evidence="1" id="KW-0677">Repeat</keyword>
<accession>A0A8H4CI73</accession>
<feature type="repeat" description="ANK" evidence="2">
    <location>
        <begin position="960"/>
        <end position="995"/>
    </location>
</feature>
<dbReference type="GeneID" id="69007817"/>
<dbReference type="PANTHER" id="PTHR10039">
    <property type="entry name" value="AMELOGENIN"/>
    <property type="match status" value="1"/>
</dbReference>
<feature type="repeat" description="ANK" evidence="2">
    <location>
        <begin position="996"/>
        <end position="1028"/>
    </location>
</feature>